<dbReference type="EMBL" id="JAFJYH010000354">
    <property type="protein sequence ID" value="KAG4412781.1"/>
    <property type="molecule type" value="Genomic_DNA"/>
</dbReference>
<evidence type="ECO:0000313" key="3">
    <source>
        <dbReference type="EMBL" id="KAG4412781.1"/>
    </source>
</evidence>
<evidence type="ECO:0000256" key="1">
    <source>
        <dbReference type="SAM" id="MobiDB-lite"/>
    </source>
</evidence>
<gene>
    <name evidence="3" type="ORF">IFR04_014072</name>
</gene>
<keyword evidence="4" id="KW-1185">Reference proteome</keyword>
<feature type="domain" description="2EXR" evidence="2">
    <location>
        <begin position="132"/>
        <end position="216"/>
    </location>
</feature>
<dbReference type="OrthoDB" id="3530648at2759"/>
<accession>A0A8H7VZV1</accession>
<feature type="compositionally biased region" description="Basic and acidic residues" evidence="1">
    <location>
        <begin position="16"/>
        <end position="29"/>
    </location>
</feature>
<dbReference type="Pfam" id="PF20150">
    <property type="entry name" value="2EXR"/>
    <property type="match status" value="1"/>
</dbReference>
<dbReference type="AlphaFoldDB" id="A0A8H7VZV1"/>
<proteinExistence type="predicted"/>
<protein>
    <recommendedName>
        <fullName evidence="2">2EXR domain-containing protein</fullName>
    </recommendedName>
</protein>
<dbReference type="Proteomes" id="UP000664132">
    <property type="component" value="Unassembled WGS sequence"/>
</dbReference>
<dbReference type="PANTHER" id="PTHR35910:SF6">
    <property type="entry name" value="2EXR DOMAIN-CONTAINING PROTEIN"/>
    <property type="match status" value="1"/>
</dbReference>
<evidence type="ECO:0000259" key="2">
    <source>
        <dbReference type="Pfam" id="PF20150"/>
    </source>
</evidence>
<organism evidence="3 4">
    <name type="scientific">Cadophora malorum</name>
    <dbReference type="NCBI Taxonomy" id="108018"/>
    <lineage>
        <taxon>Eukaryota</taxon>
        <taxon>Fungi</taxon>
        <taxon>Dikarya</taxon>
        <taxon>Ascomycota</taxon>
        <taxon>Pezizomycotina</taxon>
        <taxon>Leotiomycetes</taxon>
        <taxon>Helotiales</taxon>
        <taxon>Ploettnerulaceae</taxon>
        <taxon>Cadophora</taxon>
    </lineage>
</organism>
<dbReference type="InterPro" id="IPR045518">
    <property type="entry name" value="2EXR"/>
</dbReference>
<reference evidence="3" key="1">
    <citation type="submission" date="2021-02" db="EMBL/GenBank/DDBJ databases">
        <title>Genome sequence Cadophora malorum strain M34.</title>
        <authorList>
            <person name="Stefanovic E."/>
            <person name="Vu D."/>
            <person name="Scully C."/>
            <person name="Dijksterhuis J."/>
            <person name="Roader J."/>
            <person name="Houbraken J."/>
        </authorList>
    </citation>
    <scope>NUCLEOTIDE SEQUENCE</scope>
    <source>
        <strain evidence="3">M34</strain>
    </source>
</reference>
<feature type="region of interest" description="Disordered" evidence="1">
    <location>
        <begin position="16"/>
        <end position="67"/>
    </location>
</feature>
<comment type="caution">
    <text evidence="3">The sequence shown here is derived from an EMBL/GenBank/DDBJ whole genome shotgun (WGS) entry which is preliminary data.</text>
</comment>
<name>A0A8H7VZV1_9HELO</name>
<evidence type="ECO:0000313" key="4">
    <source>
        <dbReference type="Proteomes" id="UP000664132"/>
    </source>
</evidence>
<feature type="non-terminal residue" evidence="3">
    <location>
        <position position="1"/>
    </location>
</feature>
<dbReference type="PANTHER" id="PTHR35910">
    <property type="entry name" value="2EXR DOMAIN-CONTAINING PROTEIN"/>
    <property type="match status" value="1"/>
</dbReference>
<sequence>FKLKLKLNFKDVDGKGKEKMIEKEQDEQRCGSAAVKKADPPVYSGEPVNASEDPPPYTETEDRYGNPEQRKLQISTNKLDTTVIGMTRLAVSKTLKSLVLSIDELLTFSLLKTELPDSDVVLYYQWTPTATFHPFSNLPVEIQLYIWKLSRPRRKIFVHRNGHMLRCRIAVPSLLQVNRASRIEMLKHYTAPAHIPGVPDRRPALSQYYFDPTIEIVVFRSYIHLLSLEEHMNAAEDIFVAESLATLQSSIIGSTWWSVPWKFFDPISTSTPDTPPYYRHSRNNLVRFFRTLSSLRDLVLVGGSCALKYDY</sequence>